<dbReference type="Proteomes" id="UP001331761">
    <property type="component" value="Unassembled WGS sequence"/>
</dbReference>
<sequence length="175" mass="18735">MTTPFPMDPMNQFIPPPTAISIVHDGSAELLRPFVTPPPPFTLTTTPLSGFPTLIPFAPSIDDVQESRLVEGEFTNVPFIHSTIVKSMHHRGRTTPDPRIIRPPDSLVVIGDYDEYDTKAVSAGVQTTTPSVPADIASVFSLKPSIQSGGIAMPKSSISEEVIPIGAESTPSTQT</sequence>
<accession>A0AAN8EZA8</accession>
<comment type="caution">
    <text evidence="1">The sequence shown here is derived from an EMBL/GenBank/DDBJ whole genome shotgun (WGS) entry which is preliminary data.</text>
</comment>
<dbReference type="EMBL" id="WIXE01019438">
    <property type="protein sequence ID" value="KAK5970016.1"/>
    <property type="molecule type" value="Genomic_DNA"/>
</dbReference>
<keyword evidence="2" id="KW-1185">Reference proteome</keyword>
<name>A0AAN8EZA8_TRICO</name>
<organism evidence="1 2">
    <name type="scientific">Trichostrongylus colubriformis</name>
    <name type="common">Black scour worm</name>
    <dbReference type="NCBI Taxonomy" id="6319"/>
    <lineage>
        <taxon>Eukaryota</taxon>
        <taxon>Metazoa</taxon>
        <taxon>Ecdysozoa</taxon>
        <taxon>Nematoda</taxon>
        <taxon>Chromadorea</taxon>
        <taxon>Rhabditida</taxon>
        <taxon>Rhabditina</taxon>
        <taxon>Rhabditomorpha</taxon>
        <taxon>Strongyloidea</taxon>
        <taxon>Trichostrongylidae</taxon>
        <taxon>Trichostrongylus</taxon>
    </lineage>
</organism>
<gene>
    <name evidence="1" type="ORF">GCK32_020876</name>
</gene>
<reference evidence="1 2" key="1">
    <citation type="submission" date="2019-10" db="EMBL/GenBank/DDBJ databases">
        <title>Assembly and Annotation for the nematode Trichostrongylus colubriformis.</title>
        <authorList>
            <person name="Martin J."/>
        </authorList>
    </citation>
    <scope>NUCLEOTIDE SEQUENCE [LARGE SCALE GENOMIC DNA]</scope>
    <source>
        <strain evidence="1">G859</strain>
        <tissue evidence="1">Whole worm</tissue>
    </source>
</reference>
<dbReference type="AlphaFoldDB" id="A0AAN8EZA8"/>
<proteinExistence type="predicted"/>
<evidence type="ECO:0000313" key="1">
    <source>
        <dbReference type="EMBL" id="KAK5970016.1"/>
    </source>
</evidence>
<evidence type="ECO:0000313" key="2">
    <source>
        <dbReference type="Proteomes" id="UP001331761"/>
    </source>
</evidence>
<protein>
    <submittedName>
        <fullName evidence="1">Uncharacterized protein</fullName>
    </submittedName>
</protein>